<proteinExistence type="predicted"/>
<keyword evidence="1" id="KW-0812">Transmembrane</keyword>
<keyword evidence="1" id="KW-0472">Membrane</keyword>
<accession>A5Z5J6</accession>
<dbReference type="Proteomes" id="UP000006000">
    <property type="component" value="Unassembled WGS sequence"/>
</dbReference>
<sequence length="61" mass="6959">MLDHIFQQAVKRLPILCEMLRYLDTDFPHDKILGAVFFGKQGAAAFVIALVFAFCHRQLPP</sequence>
<reference evidence="2 3" key="2">
    <citation type="submission" date="2007-04" db="EMBL/GenBank/DDBJ databases">
        <title>Draft genome sequence of Eubacterium ventriosum (ATCC 27560).</title>
        <authorList>
            <person name="Sudarsanam P."/>
            <person name="Ley R."/>
            <person name="Guruge J."/>
            <person name="Turnbaugh P.J."/>
            <person name="Mahowald M."/>
            <person name="Liep D."/>
            <person name="Gordon J."/>
        </authorList>
    </citation>
    <scope>NUCLEOTIDE SEQUENCE [LARGE SCALE GENOMIC DNA]</scope>
    <source>
        <strain evidence="2 3">ATCC 27560</strain>
    </source>
</reference>
<dbReference type="EMBL" id="AAVL02000031">
    <property type="protein sequence ID" value="EDM51672.1"/>
    <property type="molecule type" value="Genomic_DNA"/>
</dbReference>
<organism evidence="2 3">
    <name type="scientific">Eubacterium ventriosum ATCC 27560</name>
    <dbReference type="NCBI Taxonomy" id="411463"/>
    <lineage>
        <taxon>Bacteria</taxon>
        <taxon>Bacillati</taxon>
        <taxon>Bacillota</taxon>
        <taxon>Clostridia</taxon>
        <taxon>Eubacteriales</taxon>
        <taxon>Eubacteriaceae</taxon>
        <taxon>Eubacterium</taxon>
    </lineage>
</organism>
<protein>
    <submittedName>
        <fullName evidence="2">Uncharacterized protein</fullName>
    </submittedName>
</protein>
<feature type="transmembrane region" description="Helical" evidence="1">
    <location>
        <begin position="32"/>
        <end position="55"/>
    </location>
</feature>
<evidence type="ECO:0000313" key="3">
    <source>
        <dbReference type="Proteomes" id="UP000006000"/>
    </source>
</evidence>
<reference evidence="2 3" key="1">
    <citation type="submission" date="2007-03" db="EMBL/GenBank/DDBJ databases">
        <authorList>
            <person name="Fulton L."/>
            <person name="Clifton S."/>
            <person name="Fulton B."/>
            <person name="Xu J."/>
            <person name="Minx P."/>
            <person name="Pepin K.H."/>
            <person name="Johnson M."/>
            <person name="Thiruvilangam P."/>
            <person name="Bhonagiri V."/>
            <person name="Nash W.E."/>
            <person name="Mardis E.R."/>
            <person name="Wilson R.K."/>
        </authorList>
    </citation>
    <scope>NUCLEOTIDE SEQUENCE [LARGE SCALE GENOMIC DNA]</scope>
    <source>
        <strain evidence="2 3">ATCC 27560</strain>
    </source>
</reference>
<evidence type="ECO:0000256" key="1">
    <source>
        <dbReference type="SAM" id="Phobius"/>
    </source>
</evidence>
<dbReference type="STRING" id="411463.EUBVEN_00977"/>
<dbReference type="AlphaFoldDB" id="A5Z5J6"/>
<keyword evidence="1" id="KW-1133">Transmembrane helix</keyword>
<gene>
    <name evidence="2" type="ORF">EUBVEN_00977</name>
</gene>
<name>A5Z5J6_9FIRM</name>
<dbReference type="HOGENOM" id="CLU_2915662_0_0_9"/>
<comment type="caution">
    <text evidence="2">The sequence shown here is derived from an EMBL/GenBank/DDBJ whole genome shotgun (WGS) entry which is preliminary data.</text>
</comment>
<evidence type="ECO:0000313" key="2">
    <source>
        <dbReference type="EMBL" id="EDM51672.1"/>
    </source>
</evidence>